<feature type="region of interest" description="Disordered" evidence="2">
    <location>
        <begin position="402"/>
        <end position="431"/>
    </location>
</feature>
<keyword evidence="1" id="KW-0175">Coiled coil</keyword>
<proteinExistence type="predicted"/>
<evidence type="ECO:0000256" key="1">
    <source>
        <dbReference type="SAM" id="Coils"/>
    </source>
</evidence>
<feature type="compositionally biased region" description="Basic and acidic residues" evidence="2">
    <location>
        <begin position="408"/>
        <end position="421"/>
    </location>
</feature>
<accession>A0A316V289</accession>
<gene>
    <name evidence="3" type="ORF">FA14DRAFT_91991</name>
</gene>
<keyword evidence="4" id="KW-1185">Reference proteome</keyword>
<name>A0A316V289_9BASI</name>
<evidence type="ECO:0000313" key="4">
    <source>
        <dbReference type="Proteomes" id="UP000245771"/>
    </source>
</evidence>
<dbReference type="OrthoDB" id="10380069at2759"/>
<reference evidence="3 4" key="1">
    <citation type="journal article" date="2018" name="Mol. Biol. Evol.">
        <title>Broad Genomic Sampling Reveals a Smut Pathogenic Ancestry of the Fungal Clade Ustilaginomycotina.</title>
        <authorList>
            <person name="Kijpornyongpan T."/>
            <person name="Mondo S.J."/>
            <person name="Barry K."/>
            <person name="Sandor L."/>
            <person name="Lee J."/>
            <person name="Lipzen A."/>
            <person name="Pangilinan J."/>
            <person name="LaButti K."/>
            <person name="Hainaut M."/>
            <person name="Henrissat B."/>
            <person name="Grigoriev I.V."/>
            <person name="Spatafora J.W."/>
            <person name="Aime M.C."/>
        </authorList>
    </citation>
    <scope>NUCLEOTIDE SEQUENCE [LARGE SCALE GENOMIC DNA]</scope>
    <source>
        <strain evidence="3 4">MCA 3882</strain>
    </source>
</reference>
<evidence type="ECO:0000256" key="2">
    <source>
        <dbReference type="SAM" id="MobiDB-lite"/>
    </source>
</evidence>
<dbReference type="InParanoid" id="A0A316V289"/>
<organism evidence="3 4">
    <name type="scientific">Meira miltonrushii</name>
    <dbReference type="NCBI Taxonomy" id="1280837"/>
    <lineage>
        <taxon>Eukaryota</taxon>
        <taxon>Fungi</taxon>
        <taxon>Dikarya</taxon>
        <taxon>Basidiomycota</taxon>
        <taxon>Ustilaginomycotina</taxon>
        <taxon>Exobasidiomycetes</taxon>
        <taxon>Exobasidiales</taxon>
        <taxon>Brachybasidiaceae</taxon>
        <taxon>Meira</taxon>
    </lineage>
</organism>
<dbReference type="GeneID" id="37024848"/>
<dbReference type="AlphaFoldDB" id="A0A316V289"/>
<evidence type="ECO:0000313" key="3">
    <source>
        <dbReference type="EMBL" id="PWN31669.1"/>
    </source>
</evidence>
<protein>
    <submittedName>
        <fullName evidence="3">Uncharacterized protein</fullName>
    </submittedName>
</protein>
<feature type="coiled-coil region" evidence="1">
    <location>
        <begin position="374"/>
        <end position="401"/>
    </location>
</feature>
<dbReference type="RefSeq" id="XP_025351971.1">
    <property type="nucleotide sequence ID" value="XM_025503067.1"/>
</dbReference>
<sequence>MQEQDDAVPRSPVTASKIVFPPLQTKFAVPPGALLAPKNQSSDGGKPYISKSGFENLATSSHFVKCLREDREKLLSAFVREWKDRKEAVRKEATEVDDNPKGKRRATGSTEIPFQIFKRIFEQQGWHLAQLFWSEHDATRLAMYTSTIRIFAEPLQSLIPFVSGSSPGHDTLLRACGSVFAMYLLQSTSIIEERYRHTPGNGVRLPLEADLLMVLNKLPDLAGAILQEPIDQDGLRPIDDLIFVIRELQAPSDLGCHESVHGSSVDVLLPTQYKARPALISTTFTTRSEVDREGGEYGSIRDLENNSTHALNRIEMAHALVRKAIGMPLLSMNPSDEEDRFLTKNLDGDVEYDPSSKARQSTHWRSAQYVGAPNTAQQDKLANLLEEMDRVRQTYHDQAKAVFGKESITTDDHSESNERPHANSLESKILARAKLRTRKQIAQKLQSAAQRRSQK</sequence>
<dbReference type="Proteomes" id="UP000245771">
    <property type="component" value="Unassembled WGS sequence"/>
</dbReference>
<dbReference type="EMBL" id="KZ819607">
    <property type="protein sequence ID" value="PWN31669.1"/>
    <property type="molecule type" value="Genomic_DNA"/>
</dbReference>